<feature type="domain" description="Soluble ligand binding" evidence="17">
    <location>
        <begin position="266"/>
        <end position="310"/>
    </location>
</feature>
<keyword evidence="6" id="KW-0812">Transmembrane</keyword>
<evidence type="ECO:0000256" key="1">
    <source>
        <dbReference type="ARBA" id="ARBA00004571"/>
    </source>
</evidence>
<keyword evidence="9" id="KW-0406">Ion transport</keyword>
<organism evidence="19 20">
    <name type="scientific">Idiomarina seosinensis</name>
    <dbReference type="NCBI Taxonomy" id="281739"/>
    <lineage>
        <taxon>Bacteria</taxon>
        <taxon>Pseudomonadati</taxon>
        <taxon>Pseudomonadota</taxon>
        <taxon>Gammaproteobacteria</taxon>
        <taxon>Alteromonadales</taxon>
        <taxon>Idiomarinaceae</taxon>
        <taxon>Idiomarina</taxon>
    </lineage>
</organism>
<keyword evidence="8" id="KW-0625">Polysaccharide transport</keyword>
<evidence type="ECO:0000256" key="6">
    <source>
        <dbReference type="ARBA" id="ARBA00022692"/>
    </source>
</evidence>
<feature type="domain" description="SLBB" evidence="18">
    <location>
        <begin position="712"/>
        <end position="785"/>
    </location>
</feature>
<evidence type="ECO:0000256" key="7">
    <source>
        <dbReference type="ARBA" id="ARBA00022729"/>
    </source>
</evidence>
<feature type="domain" description="Soluble ligand binding" evidence="17">
    <location>
        <begin position="581"/>
        <end position="615"/>
    </location>
</feature>
<sequence length="818" mass="90177">MPSQAQIEQLKNLPPAQQRALARQYGIDLDSLTSSSSSSSSDDFQREDTVKPRTVERNQSEGERTGGRSDQQRESEEQLKFFGYDIFAGEPSTFAPIGNAPVPGSYRIGPGDTILIQLYGKESINHQLTVNREGVITVPDLGPLTVTGMSYEELKSFIKDKVSKRMIGMQAAVSMGELRSMQVFVLGEAYQPGAYTVSSLTTISQALIAAGGFSNIGSLRNVQLKRSGETIVTFDVYDLLIDGDGSKDRILQPGDAVFIPPRGGSVKVNGEVLRPAIYELKQGETLEDAIELAGGELPSAYLKAIQLYRVKDSQRVLQTVDATTDEALQLAVKQGDEIRVPRISEVIDNSVKITGAVTRSGSYEWYPGLSISDFVTSVTQDLMPDTDLNYGLLIRDDADTREISVLQFNPGLAIDGDEEHNLTLQPRDEVLFFSRFEREQNRINAGFSKSVSGDVDAETTARFSRSRLLDSVIARLSAQGSVDNQAQYIRVSGEVRYPGEYPLVVNANVKDMIAAAGGLKESAFLARAEVTRTTIENGEAQTEYLPFNLESVLSGNETIDVQARDRLNVFRIPEWSDTVDVEIGGEVRFPGTYAVRRGDTLQDLIKRAGGFTKNAFIEGSVFTREEIKSIERERISSLTERLRQEIASQTLTGDGNNINYEQLTQLLNDLQDTQAVGRLIIDIPSVIAGRSDYDVELMDGDRLMVPSRRNMVSIVGEVQMPSTYRYEEGVELSQYLSRSGGVKKRADDEGIYVIRANGLIETVESHDSWFRNSTLVMQPGDTIVVPLDTSYKDSLDLWVSGTQIVYQMAVALAALNNI</sequence>
<evidence type="ECO:0000256" key="8">
    <source>
        <dbReference type="ARBA" id="ARBA00023047"/>
    </source>
</evidence>
<accession>A0A432ZJE6</accession>
<evidence type="ECO:0000256" key="5">
    <source>
        <dbReference type="ARBA" id="ARBA00022597"/>
    </source>
</evidence>
<keyword evidence="14" id="KW-0449">Lipoprotein</keyword>
<dbReference type="PANTHER" id="PTHR33619:SF3">
    <property type="entry name" value="POLYSACCHARIDE EXPORT PROTEIN GFCE-RELATED"/>
    <property type="match status" value="1"/>
</dbReference>
<dbReference type="GO" id="GO:0015159">
    <property type="term" value="F:polysaccharide transmembrane transporter activity"/>
    <property type="evidence" value="ECO:0007669"/>
    <property type="project" value="InterPro"/>
</dbReference>
<feature type="compositionally biased region" description="Low complexity" evidence="15">
    <location>
        <begin position="28"/>
        <end position="42"/>
    </location>
</feature>
<name>A0A432ZJE6_9GAMM</name>
<evidence type="ECO:0000256" key="3">
    <source>
        <dbReference type="ARBA" id="ARBA00022448"/>
    </source>
</evidence>
<dbReference type="Pfam" id="PF10531">
    <property type="entry name" value="SLBB"/>
    <property type="match status" value="4"/>
</dbReference>
<dbReference type="GO" id="GO:0015288">
    <property type="term" value="F:porin activity"/>
    <property type="evidence" value="ECO:0007669"/>
    <property type="project" value="UniProtKB-KW"/>
</dbReference>
<dbReference type="Pfam" id="PF22461">
    <property type="entry name" value="SLBB_2"/>
    <property type="match status" value="1"/>
</dbReference>
<dbReference type="InterPro" id="IPR049712">
    <property type="entry name" value="Poly_export"/>
</dbReference>
<dbReference type="PANTHER" id="PTHR33619">
    <property type="entry name" value="POLYSACCHARIDE EXPORT PROTEIN GFCE-RELATED"/>
    <property type="match status" value="1"/>
</dbReference>
<dbReference type="Pfam" id="PF02563">
    <property type="entry name" value="Poly_export"/>
    <property type="match status" value="1"/>
</dbReference>
<feature type="domain" description="Soluble ligand binding" evidence="17">
    <location>
        <begin position="183"/>
        <end position="234"/>
    </location>
</feature>
<evidence type="ECO:0000256" key="9">
    <source>
        <dbReference type="ARBA" id="ARBA00023065"/>
    </source>
</evidence>
<evidence type="ECO:0000256" key="14">
    <source>
        <dbReference type="ARBA" id="ARBA00023288"/>
    </source>
</evidence>
<evidence type="ECO:0000259" key="17">
    <source>
        <dbReference type="Pfam" id="PF10531"/>
    </source>
</evidence>
<comment type="subcellular location">
    <subcellularLocation>
        <location evidence="1">Cell outer membrane</location>
        <topology evidence="1">Multi-pass membrane protein</topology>
    </subcellularLocation>
</comment>
<dbReference type="OrthoDB" id="9808948at2"/>
<evidence type="ECO:0000259" key="18">
    <source>
        <dbReference type="Pfam" id="PF22461"/>
    </source>
</evidence>
<evidence type="ECO:0000256" key="13">
    <source>
        <dbReference type="ARBA" id="ARBA00023237"/>
    </source>
</evidence>
<dbReference type="GO" id="GO:0006811">
    <property type="term" value="P:monoatomic ion transport"/>
    <property type="evidence" value="ECO:0007669"/>
    <property type="project" value="UniProtKB-KW"/>
</dbReference>
<protein>
    <submittedName>
        <fullName evidence="19">Polysaccharide biosynthesis protein</fullName>
    </submittedName>
</protein>
<evidence type="ECO:0000256" key="10">
    <source>
        <dbReference type="ARBA" id="ARBA00023114"/>
    </source>
</evidence>
<dbReference type="AlphaFoldDB" id="A0A432ZJE6"/>
<keyword evidence="10" id="KW-0626">Porin</keyword>
<keyword evidence="13" id="KW-0998">Cell outer membrane</keyword>
<dbReference type="InterPro" id="IPR019554">
    <property type="entry name" value="Soluble_ligand-bd"/>
</dbReference>
<comment type="caution">
    <text evidence="19">The sequence shown here is derived from an EMBL/GenBank/DDBJ whole genome shotgun (WGS) entry which is preliminary data.</text>
</comment>
<evidence type="ECO:0000256" key="12">
    <source>
        <dbReference type="ARBA" id="ARBA00023139"/>
    </source>
</evidence>
<dbReference type="Gene3D" id="3.10.560.10">
    <property type="entry name" value="Outer membrane lipoprotein wza domain like"/>
    <property type="match status" value="6"/>
</dbReference>
<keyword evidence="3" id="KW-0813">Transport</keyword>
<evidence type="ECO:0000259" key="16">
    <source>
        <dbReference type="Pfam" id="PF02563"/>
    </source>
</evidence>
<evidence type="ECO:0000313" key="20">
    <source>
        <dbReference type="Proteomes" id="UP000287908"/>
    </source>
</evidence>
<feature type="compositionally biased region" description="Basic and acidic residues" evidence="15">
    <location>
        <begin position="43"/>
        <end position="75"/>
    </location>
</feature>
<feature type="domain" description="Soluble ligand binding" evidence="17">
    <location>
        <begin position="488"/>
        <end position="532"/>
    </location>
</feature>
<evidence type="ECO:0000313" key="19">
    <source>
        <dbReference type="EMBL" id="RUO78091.1"/>
    </source>
</evidence>
<evidence type="ECO:0000256" key="15">
    <source>
        <dbReference type="SAM" id="MobiDB-lite"/>
    </source>
</evidence>
<dbReference type="InterPro" id="IPR003715">
    <property type="entry name" value="Poly_export_N"/>
</dbReference>
<dbReference type="GO" id="GO:0009279">
    <property type="term" value="C:cell outer membrane"/>
    <property type="evidence" value="ECO:0007669"/>
    <property type="project" value="UniProtKB-SubCell"/>
</dbReference>
<feature type="region of interest" description="Disordered" evidence="15">
    <location>
        <begin position="1"/>
        <end position="75"/>
    </location>
</feature>
<dbReference type="GO" id="GO:0046930">
    <property type="term" value="C:pore complex"/>
    <property type="evidence" value="ECO:0007669"/>
    <property type="project" value="UniProtKB-KW"/>
</dbReference>
<feature type="domain" description="Polysaccharide export protein N-terminal" evidence="16">
    <location>
        <begin position="101"/>
        <end position="175"/>
    </location>
</feature>
<evidence type="ECO:0000256" key="4">
    <source>
        <dbReference type="ARBA" id="ARBA00022452"/>
    </source>
</evidence>
<keyword evidence="12" id="KW-0564">Palmitate</keyword>
<dbReference type="Gene3D" id="3.30.1950.10">
    <property type="entry name" value="wza like domain"/>
    <property type="match status" value="1"/>
</dbReference>
<reference evidence="19 20" key="1">
    <citation type="journal article" date="2011" name="Front. Microbiol.">
        <title>Genomic signatures of strain selection and enhancement in Bacillus atrophaeus var. globigii, a historical biowarfare simulant.</title>
        <authorList>
            <person name="Gibbons H.S."/>
            <person name="Broomall S.M."/>
            <person name="McNew L.A."/>
            <person name="Daligault H."/>
            <person name="Chapman C."/>
            <person name="Bruce D."/>
            <person name="Karavis M."/>
            <person name="Krepps M."/>
            <person name="McGregor P.A."/>
            <person name="Hong C."/>
            <person name="Park K.H."/>
            <person name="Akmal A."/>
            <person name="Feldman A."/>
            <person name="Lin J.S."/>
            <person name="Chang W.E."/>
            <person name="Higgs B.W."/>
            <person name="Demirev P."/>
            <person name="Lindquist J."/>
            <person name="Liem A."/>
            <person name="Fochler E."/>
            <person name="Read T.D."/>
            <person name="Tapia R."/>
            <person name="Johnson S."/>
            <person name="Bishop-Lilly K.A."/>
            <person name="Detter C."/>
            <person name="Han C."/>
            <person name="Sozhamannan S."/>
            <person name="Rosenzweig C.N."/>
            <person name="Skowronski E.W."/>
        </authorList>
    </citation>
    <scope>NUCLEOTIDE SEQUENCE [LARGE SCALE GENOMIC DNA]</scope>
    <source>
        <strain evidence="19 20">CL-SP19</strain>
    </source>
</reference>
<proteinExistence type="inferred from homology"/>
<keyword evidence="4" id="KW-1134">Transmembrane beta strand</keyword>
<comment type="similarity">
    <text evidence="2">Belongs to the BexD/CtrA/VexA family.</text>
</comment>
<keyword evidence="7" id="KW-0732">Signal</keyword>
<dbReference type="Proteomes" id="UP000287908">
    <property type="component" value="Unassembled WGS sequence"/>
</dbReference>
<dbReference type="EMBL" id="PIQF01000001">
    <property type="protein sequence ID" value="RUO78091.1"/>
    <property type="molecule type" value="Genomic_DNA"/>
</dbReference>
<keyword evidence="11" id="KW-0472">Membrane</keyword>
<gene>
    <name evidence="19" type="ORF">CWI81_00065</name>
</gene>
<keyword evidence="5" id="KW-0762">Sugar transport</keyword>
<evidence type="ECO:0000256" key="2">
    <source>
        <dbReference type="ARBA" id="ARBA00009450"/>
    </source>
</evidence>
<keyword evidence="20" id="KW-1185">Reference proteome</keyword>
<evidence type="ECO:0000256" key="11">
    <source>
        <dbReference type="ARBA" id="ARBA00023136"/>
    </source>
</evidence>
<dbReference type="InterPro" id="IPR054765">
    <property type="entry name" value="SLBB_dom"/>
</dbReference>